<evidence type="ECO:0000313" key="2">
    <source>
        <dbReference type="Proteomes" id="UP000789759"/>
    </source>
</evidence>
<sequence>GENIVAIPGTRKVKYLEGNIHSENIKLTVEELSEIRKIIDSIEVAGTRYHESALK</sequence>
<gene>
    <name evidence="1" type="ORF">CPELLU_LOCUS18475</name>
</gene>
<comment type="caution">
    <text evidence="1">The sequence shown here is derived from an EMBL/GenBank/DDBJ whole genome shotgun (WGS) entry which is preliminary data.</text>
</comment>
<dbReference type="OrthoDB" id="37537at2759"/>
<accession>A0A9N9K6E9</accession>
<name>A0A9N9K6E9_9GLOM</name>
<dbReference type="SUPFAM" id="SSF51430">
    <property type="entry name" value="NAD(P)-linked oxidoreductase"/>
    <property type="match status" value="1"/>
</dbReference>
<feature type="non-terminal residue" evidence="1">
    <location>
        <position position="1"/>
    </location>
</feature>
<dbReference type="Gene3D" id="3.20.20.100">
    <property type="entry name" value="NADP-dependent oxidoreductase domain"/>
    <property type="match status" value="1"/>
</dbReference>
<reference evidence="1" key="1">
    <citation type="submission" date="2021-06" db="EMBL/GenBank/DDBJ databases">
        <authorList>
            <person name="Kallberg Y."/>
            <person name="Tangrot J."/>
            <person name="Rosling A."/>
        </authorList>
    </citation>
    <scope>NUCLEOTIDE SEQUENCE</scope>
    <source>
        <strain evidence="1">FL966</strain>
    </source>
</reference>
<evidence type="ECO:0000313" key="1">
    <source>
        <dbReference type="EMBL" id="CAG8809441.1"/>
    </source>
</evidence>
<organism evidence="1 2">
    <name type="scientific">Cetraspora pellucida</name>
    <dbReference type="NCBI Taxonomy" id="1433469"/>
    <lineage>
        <taxon>Eukaryota</taxon>
        <taxon>Fungi</taxon>
        <taxon>Fungi incertae sedis</taxon>
        <taxon>Mucoromycota</taxon>
        <taxon>Glomeromycotina</taxon>
        <taxon>Glomeromycetes</taxon>
        <taxon>Diversisporales</taxon>
        <taxon>Gigasporaceae</taxon>
        <taxon>Cetraspora</taxon>
    </lineage>
</organism>
<dbReference type="InterPro" id="IPR036812">
    <property type="entry name" value="NAD(P)_OxRdtase_dom_sf"/>
</dbReference>
<keyword evidence="2" id="KW-1185">Reference proteome</keyword>
<proteinExistence type="predicted"/>
<dbReference type="AlphaFoldDB" id="A0A9N9K6E9"/>
<dbReference type="Proteomes" id="UP000789759">
    <property type="component" value="Unassembled WGS sequence"/>
</dbReference>
<dbReference type="EMBL" id="CAJVQA010037127">
    <property type="protein sequence ID" value="CAG8809441.1"/>
    <property type="molecule type" value="Genomic_DNA"/>
</dbReference>
<feature type="non-terminal residue" evidence="1">
    <location>
        <position position="55"/>
    </location>
</feature>
<protein>
    <submittedName>
        <fullName evidence="1">13368_t:CDS:1</fullName>
    </submittedName>
</protein>